<protein>
    <submittedName>
        <fullName evidence="2">Uncharacterized protein</fullName>
    </submittedName>
</protein>
<feature type="transmembrane region" description="Helical" evidence="1">
    <location>
        <begin position="20"/>
        <end position="40"/>
    </location>
</feature>
<accession>A0A6J5CUY1</accession>
<proteinExistence type="predicted"/>
<dbReference type="Proteomes" id="UP000494205">
    <property type="component" value="Unassembled WGS sequence"/>
</dbReference>
<reference evidence="2 3" key="1">
    <citation type="submission" date="2020-04" db="EMBL/GenBank/DDBJ databases">
        <authorList>
            <person name="De Canck E."/>
        </authorList>
    </citation>
    <scope>NUCLEOTIDE SEQUENCE [LARGE SCALE GENOMIC DNA]</scope>
    <source>
        <strain evidence="2 3">LMG 27174</strain>
    </source>
</reference>
<gene>
    <name evidence="2" type="ORF">LMG27174_07233</name>
</gene>
<evidence type="ECO:0000313" key="3">
    <source>
        <dbReference type="Proteomes" id="UP000494205"/>
    </source>
</evidence>
<dbReference type="AlphaFoldDB" id="A0A6J5CUY1"/>
<keyword evidence="1" id="KW-0472">Membrane</keyword>
<keyword evidence="1" id="KW-1133">Transmembrane helix</keyword>
<evidence type="ECO:0000256" key="1">
    <source>
        <dbReference type="SAM" id="Phobius"/>
    </source>
</evidence>
<evidence type="ECO:0000313" key="2">
    <source>
        <dbReference type="EMBL" id="CAB3744695.1"/>
    </source>
</evidence>
<organism evidence="2 3">
    <name type="scientific">Paraburkholderia rhynchosiae</name>
    <dbReference type="NCBI Taxonomy" id="487049"/>
    <lineage>
        <taxon>Bacteria</taxon>
        <taxon>Pseudomonadati</taxon>
        <taxon>Pseudomonadota</taxon>
        <taxon>Betaproteobacteria</taxon>
        <taxon>Burkholderiales</taxon>
        <taxon>Burkholderiaceae</taxon>
        <taxon>Paraburkholderia</taxon>
    </lineage>
</organism>
<keyword evidence="1" id="KW-0812">Transmembrane</keyword>
<sequence length="53" mass="5501">MPLLVTSPSSCGQLGDASEYTVACLQLGHGMAVAAIAFVAPMMPVLKPRRAEL</sequence>
<dbReference type="EMBL" id="CADIJZ010000078">
    <property type="protein sequence ID" value="CAB3744695.1"/>
    <property type="molecule type" value="Genomic_DNA"/>
</dbReference>
<name>A0A6J5CUY1_9BURK</name>